<dbReference type="AlphaFoldDB" id="A0A0P0Y6E3"/>
<evidence type="ECO:0000313" key="1">
    <source>
        <dbReference type="EMBL" id="BAF28982.1"/>
    </source>
</evidence>
<protein>
    <submittedName>
        <fullName evidence="1">Os12g0110200 protein</fullName>
    </submittedName>
</protein>
<gene>
    <name evidence="1" type="ordered locus">Os12g0110200</name>
</gene>
<reference evidence="2" key="2">
    <citation type="journal article" date="2008" name="Nucleic Acids Res.">
        <title>The rice annotation project database (RAP-DB): 2008 update.</title>
        <authorList>
            <consortium name="The rice annotation project (RAP)"/>
        </authorList>
    </citation>
    <scope>GENOME REANNOTATION</scope>
    <source>
        <strain evidence="2">cv. Nipponbare</strain>
    </source>
</reference>
<dbReference type="KEGG" id="dosa:Os12g0110200"/>
<dbReference type="EMBL" id="AP008218">
    <property type="protein sequence ID" value="BAF28982.1"/>
    <property type="molecule type" value="Genomic_DNA"/>
</dbReference>
<dbReference type="Proteomes" id="UP000000763">
    <property type="component" value="Chromosome 12"/>
</dbReference>
<evidence type="ECO:0000313" key="2">
    <source>
        <dbReference type="Proteomes" id="UP000000763"/>
    </source>
</evidence>
<accession>A0A0P0Y6E3</accession>
<dbReference type="Gramene" id="Os12t0110200-01">
    <property type="protein sequence ID" value="Os12t0110200-01"/>
    <property type="gene ID" value="Os12g0110200"/>
</dbReference>
<organism evidence="1 2">
    <name type="scientific">Oryza sativa subsp. japonica</name>
    <name type="common">Rice</name>
    <dbReference type="NCBI Taxonomy" id="39947"/>
    <lineage>
        <taxon>Eukaryota</taxon>
        <taxon>Viridiplantae</taxon>
        <taxon>Streptophyta</taxon>
        <taxon>Embryophyta</taxon>
        <taxon>Tracheophyta</taxon>
        <taxon>Spermatophyta</taxon>
        <taxon>Magnoliopsida</taxon>
        <taxon>Liliopsida</taxon>
        <taxon>Poales</taxon>
        <taxon>Poaceae</taxon>
        <taxon>BOP clade</taxon>
        <taxon>Oryzoideae</taxon>
        <taxon>Oryzeae</taxon>
        <taxon>Oryzinae</taxon>
        <taxon>Oryza</taxon>
        <taxon>Oryza sativa</taxon>
    </lineage>
</organism>
<reference evidence="1 2" key="1">
    <citation type="journal article" date="2005" name="Nature">
        <title>The map-based sequence of the rice genome.</title>
        <authorList>
            <consortium name="International rice genome sequencing project (IRGSP)"/>
            <person name="Matsumoto T."/>
            <person name="Wu J."/>
            <person name="Kanamori H."/>
            <person name="Katayose Y."/>
            <person name="Fujisawa M."/>
            <person name="Namiki N."/>
            <person name="Mizuno H."/>
            <person name="Yamamoto K."/>
            <person name="Antonio B.A."/>
            <person name="Baba T."/>
            <person name="Sakata K."/>
            <person name="Nagamura Y."/>
            <person name="Aoki H."/>
            <person name="Arikawa K."/>
            <person name="Arita K."/>
            <person name="Bito T."/>
            <person name="Chiden Y."/>
            <person name="Fujitsuka N."/>
            <person name="Fukunaka R."/>
            <person name="Hamada M."/>
            <person name="Harada C."/>
            <person name="Hayashi A."/>
            <person name="Hijishita S."/>
            <person name="Honda M."/>
            <person name="Hosokawa S."/>
            <person name="Ichikawa Y."/>
            <person name="Idonuma A."/>
            <person name="Iijima M."/>
            <person name="Ikeda M."/>
            <person name="Ikeno M."/>
            <person name="Ito K."/>
            <person name="Ito S."/>
            <person name="Ito T."/>
            <person name="Ito Y."/>
            <person name="Ito Y."/>
            <person name="Iwabuchi A."/>
            <person name="Kamiya K."/>
            <person name="Karasawa W."/>
            <person name="Kurita K."/>
            <person name="Katagiri S."/>
            <person name="Kikuta A."/>
            <person name="Kobayashi H."/>
            <person name="Kobayashi N."/>
            <person name="Machita K."/>
            <person name="Maehara T."/>
            <person name="Masukawa M."/>
            <person name="Mizubayashi T."/>
            <person name="Mukai Y."/>
            <person name="Nagasaki H."/>
            <person name="Nagata Y."/>
            <person name="Naito S."/>
            <person name="Nakashima M."/>
            <person name="Nakama Y."/>
            <person name="Nakamichi Y."/>
            <person name="Nakamura M."/>
            <person name="Meguro A."/>
            <person name="Negishi M."/>
            <person name="Ohta I."/>
            <person name="Ohta T."/>
            <person name="Okamoto M."/>
            <person name="Ono N."/>
            <person name="Saji S."/>
            <person name="Sakaguchi M."/>
            <person name="Sakai K."/>
            <person name="Shibata M."/>
            <person name="Shimokawa T."/>
            <person name="Song J."/>
            <person name="Takazaki Y."/>
            <person name="Terasawa K."/>
            <person name="Tsugane M."/>
            <person name="Tsuji K."/>
            <person name="Ueda S."/>
            <person name="Waki K."/>
            <person name="Yamagata H."/>
            <person name="Yamamoto M."/>
            <person name="Yamamoto S."/>
            <person name="Yamane H."/>
            <person name="Yoshiki S."/>
            <person name="Yoshihara R."/>
            <person name="Yukawa K."/>
            <person name="Zhong H."/>
            <person name="Yano M."/>
            <person name="Yuan Q."/>
            <person name="Ouyang S."/>
            <person name="Liu J."/>
            <person name="Jones K.M."/>
            <person name="Gansberger K."/>
            <person name="Moffat K."/>
            <person name="Hill J."/>
            <person name="Bera J."/>
            <person name="Fadrosh D."/>
            <person name="Jin S."/>
            <person name="Johri S."/>
            <person name="Kim M."/>
            <person name="Overton L."/>
            <person name="Reardon M."/>
            <person name="Tsitrin T."/>
            <person name="Vuong H."/>
            <person name="Weaver B."/>
            <person name="Ciecko A."/>
            <person name="Tallon L."/>
            <person name="Jackson J."/>
            <person name="Pai G."/>
            <person name="Aken S.V."/>
            <person name="Utterback T."/>
            <person name="Reidmuller S."/>
            <person name="Feldblyum T."/>
            <person name="Hsiao J."/>
            <person name="Zismann V."/>
            <person name="Iobst S."/>
            <person name="de Vazeille A.R."/>
            <person name="Buell C.R."/>
            <person name="Ying K."/>
            <person name="Li Y."/>
            <person name="Lu T."/>
            <person name="Huang Y."/>
            <person name="Zhao Q."/>
            <person name="Feng Q."/>
            <person name="Zhang L."/>
            <person name="Zhu J."/>
            <person name="Weng Q."/>
            <person name="Mu J."/>
            <person name="Lu Y."/>
            <person name="Fan D."/>
            <person name="Liu Y."/>
            <person name="Guan J."/>
            <person name="Zhang Y."/>
            <person name="Yu S."/>
            <person name="Liu X."/>
            <person name="Zhang Y."/>
            <person name="Hong G."/>
            <person name="Han B."/>
            <person name="Choisne N."/>
            <person name="Demange N."/>
            <person name="Orjeda G."/>
            <person name="Samain S."/>
            <person name="Cattolico L."/>
            <person name="Pelletier E."/>
            <person name="Couloux A."/>
            <person name="Segurens B."/>
            <person name="Wincker P."/>
            <person name="D'Hont A."/>
            <person name="Scarpelli C."/>
            <person name="Weissenbach J."/>
            <person name="Salanoubat M."/>
            <person name="Quetier F."/>
            <person name="Yu Y."/>
            <person name="Kim H.R."/>
            <person name="Rambo T."/>
            <person name="Currie J."/>
            <person name="Collura K."/>
            <person name="Luo M."/>
            <person name="Yang T."/>
            <person name="Ammiraju J.S.S."/>
            <person name="Engler F."/>
            <person name="Soderlund C."/>
            <person name="Wing R.A."/>
            <person name="Palmer L.E."/>
            <person name="de la Bastide M."/>
            <person name="Spiegel L."/>
            <person name="Nascimento L."/>
            <person name="Zutavern T."/>
            <person name="O'Shaughnessy A."/>
            <person name="Dike S."/>
            <person name="Dedhia N."/>
            <person name="Preston R."/>
            <person name="Balija V."/>
            <person name="McCombie W.R."/>
            <person name="Chow T."/>
            <person name="Chen H."/>
            <person name="Chung M."/>
            <person name="Chen C."/>
            <person name="Shaw J."/>
            <person name="Wu H."/>
            <person name="Hsiao K."/>
            <person name="Chao Y."/>
            <person name="Chu M."/>
            <person name="Cheng C."/>
            <person name="Hour A."/>
            <person name="Lee P."/>
            <person name="Lin S."/>
            <person name="Lin Y."/>
            <person name="Liou J."/>
            <person name="Liu S."/>
            <person name="Hsing Y."/>
            <person name="Raghuvanshi S."/>
            <person name="Mohanty A."/>
            <person name="Bharti A.K."/>
            <person name="Gaur A."/>
            <person name="Gupta V."/>
            <person name="Kumar D."/>
            <person name="Ravi V."/>
            <person name="Vij S."/>
            <person name="Kapur A."/>
            <person name="Khurana P."/>
            <person name="Khurana P."/>
            <person name="Khurana J.P."/>
            <person name="Tyagi A.K."/>
            <person name="Gaikwad K."/>
            <person name="Singh A."/>
            <person name="Dalal V."/>
            <person name="Srivastava S."/>
            <person name="Dixit A."/>
            <person name="Pal A.K."/>
            <person name="Ghazi I.A."/>
            <person name="Yadav M."/>
            <person name="Pandit A."/>
            <person name="Bhargava A."/>
            <person name="Sureshbabu K."/>
            <person name="Batra K."/>
            <person name="Sharma T.R."/>
            <person name="Mohapatra T."/>
            <person name="Singh N.K."/>
            <person name="Messing J."/>
            <person name="Nelson A.B."/>
            <person name="Fuks G."/>
            <person name="Kavchok S."/>
            <person name="Keizer G."/>
            <person name="Linton E."/>
            <person name="Llaca V."/>
            <person name="Song R."/>
            <person name="Tanyolac B."/>
            <person name="Young S."/>
            <person name="Ho-Il K."/>
            <person name="Hahn J.H."/>
            <person name="Sangsakoo G."/>
            <person name="Vanavichit A."/>
            <person name="de Mattos Luiz.A.T."/>
            <person name="Zimmer P.D."/>
            <person name="Malone G."/>
            <person name="Dellagostin O."/>
            <person name="de Oliveira A.C."/>
            <person name="Bevan M."/>
            <person name="Bancroft I."/>
            <person name="Minx P."/>
            <person name="Cordum H."/>
            <person name="Wilson R."/>
            <person name="Cheng Z."/>
            <person name="Jin W."/>
            <person name="Jiang J."/>
            <person name="Leong S.A."/>
            <person name="Iwama H."/>
            <person name="Gojobori T."/>
            <person name="Itoh T."/>
            <person name="Niimura Y."/>
            <person name="Fujii Y."/>
            <person name="Habara T."/>
            <person name="Sakai H."/>
            <person name="Sato Y."/>
            <person name="Wilson G."/>
            <person name="Kumar K."/>
            <person name="McCouch S."/>
            <person name="Juretic N."/>
            <person name="Hoen D."/>
            <person name="Wright S."/>
            <person name="Bruskiewich R."/>
            <person name="Bureau T."/>
            <person name="Miyao A."/>
            <person name="Hirochika H."/>
            <person name="Nishikawa T."/>
            <person name="Kadowaki K."/>
            <person name="Sugiura M."/>
            <person name="Burr B."/>
            <person name="Sasaki T."/>
        </authorList>
    </citation>
    <scope>NUCLEOTIDE SEQUENCE [LARGE SCALE GENOMIC DNA]</scope>
    <source>
        <strain evidence="2">cv. Nipponbare</strain>
    </source>
</reference>
<proteinExistence type="predicted"/>
<name>A0A0P0Y6E3_ORYSJ</name>
<sequence length="142" mass="16484">MEGLEVSWTGQGGRRWRWRWRCVPFPCARLHSIVGLRLRSHGLGFGNNGKKRFSFPVMSTVPCPAGRRAAFFLPESRLFWSSIYLGWPGLESSSLHTVSKMRLFFYNDDSSNERRMATALFSWGKNFRFSYHIGYTDTHLIV</sequence>